<keyword evidence="1 3" id="KW-0378">Hydrolase</keyword>
<evidence type="ECO:0000256" key="1">
    <source>
        <dbReference type="ARBA" id="ARBA00022801"/>
    </source>
</evidence>
<evidence type="ECO:0000313" key="3">
    <source>
        <dbReference type="EMBL" id="MCO8269049.1"/>
    </source>
</evidence>
<accession>A0ABT1DE04</accession>
<proteinExistence type="predicted"/>
<dbReference type="PANTHER" id="PTHR43798:SF31">
    <property type="entry name" value="AB HYDROLASE SUPERFAMILY PROTEIN YCLE"/>
    <property type="match status" value="1"/>
</dbReference>
<dbReference type="SUPFAM" id="SSF53474">
    <property type="entry name" value="alpha/beta-Hydrolases"/>
    <property type="match status" value="1"/>
</dbReference>
<dbReference type="Proteomes" id="UP001523369">
    <property type="component" value="Unassembled WGS sequence"/>
</dbReference>
<dbReference type="InterPro" id="IPR050266">
    <property type="entry name" value="AB_hydrolase_sf"/>
</dbReference>
<organism evidence="3 4">
    <name type="scientific">Paractinoplanes aksuensis</name>
    <dbReference type="NCBI Taxonomy" id="2939490"/>
    <lineage>
        <taxon>Bacteria</taxon>
        <taxon>Bacillati</taxon>
        <taxon>Actinomycetota</taxon>
        <taxon>Actinomycetes</taxon>
        <taxon>Micromonosporales</taxon>
        <taxon>Micromonosporaceae</taxon>
        <taxon>Paractinoplanes</taxon>
    </lineage>
</organism>
<gene>
    <name evidence="3" type="ORF">M1L60_00430</name>
</gene>
<dbReference type="Pfam" id="PF00561">
    <property type="entry name" value="Abhydrolase_1"/>
    <property type="match status" value="1"/>
</dbReference>
<sequence length="248" mass="26012">MAFEWSTVGTVVINGVRLGYRECGDTAGVPAVLLHGTGSSADTWDRLAPQLVGAGHRVIAIDLRGHAASDRTSDYRLASLRDDVLGLIDHFDLSDVVLIGHSVGAYAALAAAQHSPHLITRLVLEDLAAPPRWGGVLRLMAAAGSGLPGRSGHALAVMGAIVSQLVRPDPEWWARLGGVRQPTLVLSGGPTSCIPPRRLAEMTAAIPGARLATIPVGHRVHSLAPEAFHAEVMAFLNASVPARWLAPS</sequence>
<keyword evidence="4" id="KW-1185">Reference proteome</keyword>
<dbReference type="PRINTS" id="PR00111">
    <property type="entry name" value="ABHYDROLASE"/>
</dbReference>
<name>A0ABT1DE04_9ACTN</name>
<dbReference type="Gene3D" id="3.40.50.1820">
    <property type="entry name" value="alpha/beta hydrolase"/>
    <property type="match status" value="2"/>
</dbReference>
<dbReference type="InterPro" id="IPR029058">
    <property type="entry name" value="AB_hydrolase_fold"/>
</dbReference>
<dbReference type="RefSeq" id="WP_253235193.1">
    <property type="nucleotide sequence ID" value="NZ_JAMYJR010000001.1"/>
</dbReference>
<dbReference type="EMBL" id="JAMYJR010000001">
    <property type="protein sequence ID" value="MCO8269049.1"/>
    <property type="molecule type" value="Genomic_DNA"/>
</dbReference>
<reference evidence="3 4" key="1">
    <citation type="submission" date="2022-06" db="EMBL/GenBank/DDBJ databases">
        <title>New Species of the Genus Actinoplanes, ActinopZanes ferrugineus.</title>
        <authorList>
            <person name="Ding P."/>
        </authorList>
    </citation>
    <scope>NUCLEOTIDE SEQUENCE [LARGE SCALE GENOMIC DNA]</scope>
    <source>
        <strain evidence="3 4">TRM88003</strain>
    </source>
</reference>
<dbReference type="PANTHER" id="PTHR43798">
    <property type="entry name" value="MONOACYLGLYCEROL LIPASE"/>
    <property type="match status" value="1"/>
</dbReference>
<evidence type="ECO:0000259" key="2">
    <source>
        <dbReference type="Pfam" id="PF00561"/>
    </source>
</evidence>
<dbReference type="GO" id="GO:0016787">
    <property type="term" value="F:hydrolase activity"/>
    <property type="evidence" value="ECO:0007669"/>
    <property type="project" value="UniProtKB-KW"/>
</dbReference>
<feature type="domain" description="AB hydrolase-1" evidence="2">
    <location>
        <begin position="32"/>
        <end position="127"/>
    </location>
</feature>
<dbReference type="InterPro" id="IPR000073">
    <property type="entry name" value="AB_hydrolase_1"/>
</dbReference>
<comment type="caution">
    <text evidence="3">The sequence shown here is derived from an EMBL/GenBank/DDBJ whole genome shotgun (WGS) entry which is preliminary data.</text>
</comment>
<evidence type="ECO:0000313" key="4">
    <source>
        <dbReference type="Proteomes" id="UP001523369"/>
    </source>
</evidence>
<protein>
    <submittedName>
        <fullName evidence="3">Alpha/beta hydrolase</fullName>
    </submittedName>
</protein>